<comment type="similarity">
    <text evidence="2">Belongs to the RLP family.</text>
</comment>
<dbReference type="Proteomes" id="UP001652623">
    <property type="component" value="Chromosome 8"/>
</dbReference>
<evidence type="ECO:0000256" key="3">
    <source>
        <dbReference type="ARBA" id="ARBA00022475"/>
    </source>
</evidence>
<feature type="signal peptide" evidence="13">
    <location>
        <begin position="1"/>
        <end position="20"/>
    </location>
</feature>
<dbReference type="RefSeq" id="XP_015878500.3">
    <property type="nucleotide sequence ID" value="XM_016023014.4"/>
</dbReference>
<comment type="subcellular location">
    <subcellularLocation>
        <location evidence="1">Cell membrane</location>
        <topology evidence="1">Single-pass type I membrane protein</topology>
    </subcellularLocation>
</comment>
<feature type="domain" description="Leucine-rich repeat-containing N-terminal plant-type" evidence="14">
    <location>
        <begin position="37"/>
        <end position="76"/>
    </location>
</feature>
<gene>
    <name evidence="16" type="primary">LOC107414818</name>
</gene>
<keyword evidence="7" id="KW-0677">Repeat</keyword>
<keyword evidence="15" id="KW-1185">Reference proteome</keyword>
<keyword evidence="6 13" id="KW-0732">Signal</keyword>
<dbReference type="FunFam" id="3.80.10.10:FF:000233">
    <property type="entry name" value="Leucine-rich repeat receptor-like protein kinase TDR"/>
    <property type="match status" value="1"/>
</dbReference>
<dbReference type="InterPro" id="IPR003591">
    <property type="entry name" value="Leu-rich_rpt_typical-subtyp"/>
</dbReference>
<evidence type="ECO:0000256" key="5">
    <source>
        <dbReference type="ARBA" id="ARBA00022692"/>
    </source>
</evidence>
<dbReference type="InterPro" id="IPR046956">
    <property type="entry name" value="RLP23-like"/>
</dbReference>
<keyword evidence="11" id="KW-0325">Glycoprotein</keyword>
<dbReference type="InterPro" id="IPR001611">
    <property type="entry name" value="Leu-rich_rpt"/>
</dbReference>
<dbReference type="GO" id="GO:0009791">
    <property type="term" value="P:post-embryonic development"/>
    <property type="evidence" value="ECO:0007669"/>
    <property type="project" value="UniProtKB-ARBA"/>
</dbReference>
<proteinExistence type="inferred from homology"/>
<name>A0A6P3ZSP9_ZIZJJ</name>
<evidence type="ECO:0000256" key="7">
    <source>
        <dbReference type="ARBA" id="ARBA00022737"/>
    </source>
</evidence>
<dbReference type="AlphaFoldDB" id="A0A6P3ZSP9"/>
<keyword evidence="9 12" id="KW-0472">Membrane</keyword>
<dbReference type="KEGG" id="zju:107414818"/>
<dbReference type="InParanoid" id="A0A6P3ZSP9"/>
<keyword evidence="10" id="KW-0675">Receptor</keyword>
<evidence type="ECO:0000256" key="10">
    <source>
        <dbReference type="ARBA" id="ARBA00023170"/>
    </source>
</evidence>
<evidence type="ECO:0000256" key="8">
    <source>
        <dbReference type="ARBA" id="ARBA00022989"/>
    </source>
</evidence>
<dbReference type="PANTHER" id="PTHR48063:SF98">
    <property type="entry name" value="LRR RECEPTOR-LIKE SERINE_THREONINE-PROTEIN KINASE FLS2"/>
    <property type="match status" value="1"/>
</dbReference>
<dbReference type="Pfam" id="PF08263">
    <property type="entry name" value="LRRNT_2"/>
    <property type="match status" value="1"/>
</dbReference>
<sequence length="1157" mass="128242">MALSFTAVMNLFFTILLAQATINLSSESSSDDVVCIESERRALLSFKQDLVDPFNRLLSWNTSHENCCKWAGIVCNNLTGHVEELHLHNGSLQGKINTWLLGLKHLSYLDLSYNYFGGTQIPIFMGSLVSLTYLDLTNAGFKGLIPHQLGNLSSLTHLGLQGQFYQYDQPAALYVENLHWLSGLSSLQHLDMSHVNLSKASDHWLQVINRLSSLSELQLYGCELSHIIPNNSVFYVNFTSISVLDISSNHFNSFIPEWIFNMNSLVYLDLSYNRFLGPFPNSCCWNLTSLRGLKVAFNQMNSSLAIWLSGLSSLVALDLSGNSLQGPLPSSNRNSTALRYLELGACELKSTILNGCLYDLVRLEYLGLNRNNIEGVISSAFQNLTSLVQLKMSGNSLEGEIPTFMGNLASLVYLDLSYNSLEGEIPSSLGNLTSIVDLDLYSNSLEGEIPSSLGNLTSIVHLDFSSNRLGGEIPSSLGDLTSIVSLYFVNNSLEGEIPSTLANLCNLEEIYLSDNKFDGKVLNAFDSLSSGCLSNSLRSIDLSRNSFSGQLTDQIVEFKNLVYLSLRDNKISGPIPVSFGKLSALQVLDVGRNQLNGSLPESLSGLSNLYGLDISWNHLEGVVTQLHFANLTSLSVLIASGNSLNLRVSPDWIAPFYLQRLELGSWNLGPTFPVWLKTLKQNDLYVDLSNTQISGTIPNWIWNVPVTNLNISHNQLTGIIPDMLHFGSSYLAIDMSSNMFNGPLPRISSNVTKLYISNNSLSGDISHFLCQPLGTPNRLAELHLGENNLSGTLPNCWMHWPNLRYIKLGNNNLTGNIPSSLKSLQSLMSLHMRNNSLSGEIPPSLQNCAELAVLDLGLNDFTGAIPKWMGTSLLKLKILSLRSNKLNGHIPFQLCHLTQLQIMDFADNNLSGIVPKCFINFKVMAKKQVSGYSSYYSFYYPFFNGYLEDAYLVIKGKENQYDRILPLVHYLDLSSNKLTGEIPQQLTALQGLISLNLSRNFLKGRIPDSIGNMVWLESLDFARNQLSGVIPPSLSSLTFLSYLNLSYNNLSGKVPSSTQLQSFNASSFIGNELCGRPLSNICDEDQTKPTTKNGAQEEDDGDEVGRWFHLGIGTGFGVGFFGVIAPLVFSTTWRHAYFGFFGYLWYKILYKYNCLWI</sequence>
<dbReference type="GeneID" id="107414818"/>
<dbReference type="SMART" id="SM00365">
    <property type="entry name" value="LRR_SD22"/>
    <property type="match status" value="9"/>
</dbReference>
<dbReference type="Pfam" id="PF13855">
    <property type="entry name" value="LRR_8"/>
    <property type="match status" value="4"/>
</dbReference>
<organism evidence="15 16">
    <name type="scientific">Ziziphus jujuba</name>
    <name type="common">Chinese jujube</name>
    <name type="synonym">Ziziphus sativa</name>
    <dbReference type="NCBI Taxonomy" id="326968"/>
    <lineage>
        <taxon>Eukaryota</taxon>
        <taxon>Viridiplantae</taxon>
        <taxon>Streptophyta</taxon>
        <taxon>Embryophyta</taxon>
        <taxon>Tracheophyta</taxon>
        <taxon>Spermatophyta</taxon>
        <taxon>Magnoliopsida</taxon>
        <taxon>eudicotyledons</taxon>
        <taxon>Gunneridae</taxon>
        <taxon>Pentapetalae</taxon>
        <taxon>rosids</taxon>
        <taxon>fabids</taxon>
        <taxon>Rosales</taxon>
        <taxon>Rhamnaceae</taxon>
        <taxon>Paliureae</taxon>
        <taxon>Ziziphus</taxon>
    </lineage>
</organism>
<evidence type="ECO:0000256" key="12">
    <source>
        <dbReference type="SAM" id="Phobius"/>
    </source>
</evidence>
<dbReference type="Gene3D" id="3.80.10.10">
    <property type="entry name" value="Ribonuclease Inhibitor"/>
    <property type="match status" value="5"/>
</dbReference>
<keyword evidence="4" id="KW-0433">Leucine-rich repeat</keyword>
<evidence type="ECO:0000313" key="16">
    <source>
        <dbReference type="RefSeq" id="XP_015878500.3"/>
    </source>
</evidence>
<dbReference type="PANTHER" id="PTHR48063">
    <property type="entry name" value="LRR RECEPTOR-LIKE KINASE"/>
    <property type="match status" value="1"/>
</dbReference>
<evidence type="ECO:0000256" key="2">
    <source>
        <dbReference type="ARBA" id="ARBA00009592"/>
    </source>
</evidence>
<feature type="chain" id="PRO_5028040900" evidence="13">
    <location>
        <begin position="21"/>
        <end position="1157"/>
    </location>
</feature>
<evidence type="ECO:0000256" key="11">
    <source>
        <dbReference type="ARBA" id="ARBA00023180"/>
    </source>
</evidence>
<evidence type="ECO:0000256" key="9">
    <source>
        <dbReference type="ARBA" id="ARBA00023136"/>
    </source>
</evidence>
<keyword evidence="3" id="KW-1003">Cell membrane</keyword>
<dbReference type="Pfam" id="PF00560">
    <property type="entry name" value="LRR_1"/>
    <property type="match status" value="13"/>
</dbReference>
<evidence type="ECO:0000313" key="15">
    <source>
        <dbReference type="Proteomes" id="UP001652623"/>
    </source>
</evidence>
<dbReference type="InterPro" id="IPR013210">
    <property type="entry name" value="LRR_N_plant-typ"/>
</dbReference>
<evidence type="ECO:0000256" key="13">
    <source>
        <dbReference type="SAM" id="SignalP"/>
    </source>
</evidence>
<dbReference type="FunFam" id="3.80.10.10:FF:000111">
    <property type="entry name" value="LRR receptor-like serine/threonine-protein kinase ERECTA"/>
    <property type="match status" value="1"/>
</dbReference>
<evidence type="ECO:0000256" key="1">
    <source>
        <dbReference type="ARBA" id="ARBA00004251"/>
    </source>
</evidence>
<keyword evidence="5 12" id="KW-0812">Transmembrane</keyword>
<dbReference type="InterPro" id="IPR032675">
    <property type="entry name" value="LRR_dom_sf"/>
</dbReference>
<reference evidence="16" key="1">
    <citation type="submission" date="2025-08" db="UniProtKB">
        <authorList>
            <consortium name="RefSeq"/>
        </authorList>
    </citation>
    <scope>IDENTIFICATION</scope>
    <source>
        <tissue evidence="16">Seedling</tissue>
    </source>
</reference>
<dbReference type="FunFam" id="3.80.10.10:FF:000095">
    <property type="entry name" value="LRR receptor-like serine/threonine-protein kinase GSO1"/>
    <property type="match status" value="1"/>
</dbReference>
<evidence type="ECO:0000256" key="6">
    <source>
        <dbReference type="ARBA" id="ARBA00022729"/>
    </source>
</evidence>
<dbReference type="SUPFAM" id="SSF52058">
    <property type="entry name" value="L domain-like"/>
    <property type="match status" value="4"/>
</dbReference>
<dbReference type="GO" id="GO:0005886">
    <property type="term" value="C:plasma membrane"/>
    <property type="evidence" value="ECO:0007669"/>
    <property type="project" value="UniProtKB-SubCell"/>
</dbReference>
<dbReference type="FunFam" id="3.80.10.10:FF:000041">
    <property type="entry name" value="LRR receptor-like serine/threonine-protein kinase ERECTA"/>
    <property type="match status" value="1"/>
</dbReference>
<accession>A0A6P3ZSP9</accession>
<protein>
    <submittedName>
        <fullName evidence="16">Receptor-like protein EIX2</fullName>
    </submittedName>
</protein>
<evidence type="ECO:0000259" key="14">
    <source>
        <dbReference type="Pfam" id="PF08263"/>
    </source>
</evidence>
<dbReference type="SMART" id="SM00369">
    <property type="entry name" value="LRR_TYP"/>
    <property type="match status" value="15"/>
</dbReference>
<keyword evidence="8 12" id="KW-1133">Transmembrane helix</keyword>
<evidence type="ECO:0000256" key="4">
    <source>
        <dbReference type="ARBA" id="ARBA00022614"/>
    </source>
</evidence>
<feature type="transmembrane region" description="Helical" evidence="12">
    <location>
        <begin position="1107"/>
        <end position="1129"/>
    </location>
</feature>